<dbReference type="AlphaFoldDB" id="A0A1S3KEP2"/>
<dbReference type="OrthoDB" id="6111338at2759"/>
<dbReference type="GO" id="GO:0005737">
    <property type="term" value="C:cytoplasm"/>
    <property type="evidence" value="ECO:0007669"/>
    <property type="project" value="TreeGrafter"/>
</dbReference>
<accession>A0A1S3KEP2</accession>
<proteinExistence type="predicted"/>
<evidence type="ECO:0000256" key="1">
    <source>
        <dbReference type="SAM" id="Coils"/>
    </source>
</evidence>
<dbReference type="InParanoid" id="A0A1S3KEP2"/>
<reference evidence="3" key="1">
    <citation type="submission" date="2025-08" db="UniProtKB">
        <authorList>
            <consortium name="RefSeq"/>
        </authorList>
    </citation>
    <scope>IDENTIFICATION</scope>
    <source>
        <tissue evidence="3">Gonads</tissue>
    </source>
</reference>
<dbReference type="GeneID" id="106181017"/>
<dbReference type="InterPro" id="IPR024849">
    <property type="entry name" value="Shootin-1"/>
</dbReference>
<dbReference type="Proteomes" id="UP000085678">
    <property type="component" value="Unplaced"/>
</dbReference>
<dbReference type="PANTHER" id="PTHR46606:SF5">
    <property type="entry name" value="SHOOTIN-1"/>
    <property type="match status" value="1"/>
</dbReference>
<gene>
    <name evidence="3" type="primary">LOC106181017</name>
</gene>
<dbReference type="PANTHER" id="PTHR46606">
    <property type="entry name" value="SHOOTIN-1"/>
    <property type="match status" value="1"/>
</dbReference>
<sequence length="175" mass="20694">MDAEVGIWKEKCHKLEKQLSTLKKLAHKAIADYDDLHCKYKDNITQLKEVKKTLAEREDQLKKLQEYLEPVYNEYDEIRTKYQIEHECRAEAERYASKINKENTKLKRESQALFAKLGEMRIDVLDIPIDIAEEPTKENELQFEEYNKKIQGNAIRIINHALKKGLHPLVYFCIS</sequence>
<dbReference type="GO" id="GO:0048812">
    <property type="term" value="P:neuron projection morphogenesis"/>
    <property type="evidence" value="ECO:0007669"/>
    <property type="project" value="TreeGrafter"/>
</dbReference>
<name>A0A1S3KEP2_LINAN</name>
<protein>
    <submittedName>
        <fullName evidence="3">Shootin-1-like</fullName>
    </submittedName>
</protein>
<dbReference type="RefSeq" id="XP_013420711.1">
    <property type="nucleotide sequence ID" value="XM_013565257.1"/>
</dbReference>
<dbReference type="GO" id="GO:0044295">
    <property type="term" value="C:axonal growth cone"/>
    <property type="evidence" value="ECO:0007669"/>
    <property type="project" value="TreeGrafter"/>
</dbReference>
<keyword evidence="2" id="KW-1185">Reference proteome</keyword>
<organism evidence="2 3">
    <name type="scientific">Lingula anatina</name>
    <name type="common">Brachiopod</name>
    <name type="synonym">Lingula unguis</name>
    <dbReference type="NCBI Taxonomy" id="7574"/>
    <lineage>
        <taxon>Eukaryota</taxon>
        <taxon>Metazoa</taxon>
        <taxon>Spiralia</taxon>
        <taxon>Lophotrochozoa</taxon>
        <taxon>Brachiopoda</taxon>
        <taxon>Linguliformea</taxon>
        <taxon>Lingulata</taxon>
        <taxon>Lingulida</taxon>
        <taxon>Linguloidea</taxon>
        <taxon>Lingulidae</taxon>
        <taxon>Lingula</taxon>
    </lineage>
</organism>
<evidence type="ECO:0000313" key="2">
    <source>
        <dbReference type="Proteomes" id="UP000085678"/>
    </source>
</evidence>
<keyword evidence="1" id="KW-0175">Coiled coil</keyword>
<dbReference type="GO" id="GO:0031252">
    <property type="term" value="C:cell leading edge"/>
    <property type="evidence" value="ECO:0007669"/>
    <property type="project" value="TreeGrafter"/>
</dbReference>
<evidence type="ECO:0000313" key="3">
    <source>
        <dbReference type="RefSeq" id="XP_013420711.1"/>
    </source>
</evidence>
<dbReference type="GO" id="GO:2001224">
    <property type="term" value="P:positive regulation of neuron migration"/>
    <property type="evidence" value="ECO:0007669"/>
    <property type="project" value="TreeGrafter"/>
</dbReference>
<dbReference type="SUPFAM" id="SSF90257">
    <property type="entry name" value="Myosin rod fragments"/>
    <property type="match status" value="1"/>
</dbReference>
<dbReference type="KEGG" id="lak:106181017"/>
<feature type="coiled-coil region" evidence="1">
    <location>
        <begin position="44"/>
        <end position="109"/>
    </location>
</feature>